<feature type="transmembrane region" description="Helical" evidence="1">
    <location>
        <begin position="20"/>
        <end position="44"/>
    </location>
</feature>
<dbReference type="AlphaFoldDB" id="A0A1M5ML17"/>
<reference evidence="3" key="1">
    <citation type="submission" date="2016-11" db="EMBL/GenBank/DDBJ databases">
        <authorList>
            <person name="Varghese N."/>
            <person name="Submissions S."/>
        </authorList>
    </citation>
    <scope>NUCLEOTIDE SEQUENCE [LARGE SCALE GENOMIC DNA]</scope>
    <source>
        <strain evidence="3">DSM 22638</strain>
    </source>
</reference>
<evidence type="ECO:0000313" key="3">
    <source>
        <dbReference type="Proteomes" id="UP000184532"/>
    </source>
</evidence>
<keyword evidence="1" id="KW-0472">Membrane</keyword>
<name>A0A1M5ML17_9FLAO</name>
<evidence type="ECO:0000256" key="1">
    <source>
        <dbReference type="SAM" id="Phobius"/>
    </source>
</evidence>
<keyword evidence="1" id="KW-0812">Transmembrane</keyword>
<sequence>MFKFTNKYNVFEELSPKAPSFASSVLFIVPLALFFELECAYICVRFHNPL</sequence>
<dbReference type="Proteomes" id="UP000184532">
    <property type="component" value="Unassembled WGS sequence"/>
</dbReference>
<organism evidence="2 3">
    <name type="scientific">Flagellimonas flava</name>
    <dbReference type="NCBI Taxonomy" id="570519"/>
    <lineage>
        <taxon>Bacteria</taxon>
        <taxon>Pseudomonadati</taxon>
        <taxon>Bacteroidota</taxon>
        <taxon>Flavobacteriia</taxon>
        <taxon>Flavobacteriales</taxon>
        <taxon>Flavobacteriaceae</taxon>
        <taxon>Flagellimonas</taxon>
    </lineage>
</organism>
<dbReference type="EMBL" id="FQWL01000003">
    <property type="protein sequence ID" value="SHG77897.1"/>
    <property type="molecule type" value="Genomic_DNA"/>
</dbReference>
<proteinExistence type="predicted"/>
<evidence type="ECO:0000313" key="2">
    <source>
        <dbReference type="EMBL" id="SHG77897.1"/>
    </source>
</evidence>
<gene>
    <name evidence="2" type="ORF">SAMN04488116_2503</name>
</gene>
<keyword evidence="3" id="KW-1185">Reference proteome</keyword>
<accession>A0A1M5ML17</accession>
<protein>
    <submittedName>
        <fullName evidence="2">Uncharacterized protein</fullName>
    </submittedName>
</protein>
<dbReference type="STRING" id="570519.SAMN04488116_2503"/>
<keyword evidence="1" id="KW-1133">Transmembrane helix</keyword>